<dbReference type="InterPro" id="IPR012677">
    <property type="entry name" value="Nucleotide-bd_a/b_plait_sf"/>
</dbReference>
<dbReference type="SUPFAM" id="SSF54928">
    <property type="entry name" value="RNA-binding domain, RBD"/>
    <property type="match status" value="1"/>
</dbReference>
<keyword evidence="1 2" id="KW-0694">RNA-binding</keyword>
<dbReference type="Gene3D" id="3.30.70.330">
    <property type="match status" value="1"/>
</dbReference>
<dbReference type="CDD" id="cd12341">
    <property type="entry name" value="RRM_hnRNPC_like"/>
    <property type="match status" value="1"/>
</dbReference>
<dbReference type="InterPro" id="IPR000504">
    <property type="entry name" value="RRM_dom"/>
</dbReference>
<name>A0ABQ9EI92_TEGGR</name>
<reference evidence="5 6" key="1">
    <citation type="submission" date="2022-12" db="EMBL/GenBank/DDBJ databases">
        <title>Chromosome-level genome of Tegillarca granosa.</title>
        <authorList>
            <person name="Kim J."/>
        </authorList>
    </citation>
    <scope>NUCLEOTIDE SEQUENCE [LARGE SCALE GENOMIC DNA]</scope>
    <source>
        <strain evidence="5">Teg-2019</strain>
        <tissue evidence="5">Adductor muscle</tissue>
    </source>
</reference>
<feature type="compositionally biased region" description="Low complexity" evidence="3">
    <location>
        <begin position="1"/>
        <end position="12"/>
    </location>
</feature>
<sequence length="202" mass="21466">MKMMPRMPMGMPRGPPGPRPPPPGMHGHRPPGPPVPRPPMVPPAAMLTAGNVTNDPSTAHCRVFVGNLNTIAMTKEDVEAIFCKYGRVTGISIHKGYAFVQYARPVDARRARGIEDGKTYAGQTLDCNIASEPKKGATGKAPPTVKKTPSTPPVSQPQPVPPPSQSQINQNQQGGPPAKKDESGTAPANSHETDTCQSNIRE</sequence>
<dbReference type="Proteomes" id="UP001217089">
    <property type="component" value="Unassembled WGS sequence"/>
</dbReference>
<dbReference type="PANTHER" id="PTHR13968">
    <property type="entry name" value="HETEROGENEOUS NUCLEAR RIBONUCLEOPROTEIN"/>
    <property type="match status" value="1"/>
</dbReference>
<dbReference type="SMART" id="SM00360">
    <property type="entry name" value="RRM"/>
    <property type="match status" value="1"/>
</dbReference>
<comment type="caution">
    <text evidence="5">The sequence shown here is derived from an EMBL/GenBank/DDBJ whole genome shotgun (WGS) entry which is preliminary data.</text>
</comment>
<dbReference type="InterPro" id="IPR051186">
    <property type="entry name" value="RRM_HNRPC/RALY_subfam"/>
</dbReference>
<dbReference type="InterPro" id="IPR035979">
    <property type="entry name" value="RBD_domain_sf"/>
</dbReference>
<evidence type="ECO:0000256" key="2">
    <source>
        <dbReference type="PROSITE-ProRule" id="PRU00176"/>
    </source>
</evidence>
<feature type="compositionally biased region" description="Low complexity" evidence="3">
    <location>
        <begin position="165"/>
        <end position="177"/>
    </location>
</feature>
<organism evidence="5 6">
    <name type="scientific">Tegillarca granosa</name>
    <name type="common">Malaysian cockle</name>
    <name type="synonym">Anadara granosa</name>
    <dbReference type="NCBI Taxonomy" id="220873"/>
    <lineage>
        <taxon>Eukaryota</taxon>
        <taxon>Metazoa</taxon>
        <taxon>Spiralia</taxon>
        <taxon>Lophotrochozoa</taxon>
        <taxon>Mollusca</taxon>
        <taxon>Bivalvia</taxon>
        <taxon>Autobranchia</taxon>
        <taxon>Pteriomorphia</taxon>
        <taxon>Arcoida</taxon>
        <taxon>Arcoidea</taxon>
        <taxon>Arcidae</taxon>
        <taxon>Tegillarca</taxon>
    </lineage>
</organism>
<protein>
    <recommendedName>
        <fullName evidence="4">RRM domain-containing protein</fullName>
    </recommendedName>
</protein>
<accession>A0ABQ9EI92</accession>
<keyword evidence="6" id="KW-1185">Reference proteome</keyword>
<feature type="region of interest" description="Disordered" evidence="3">
    <location>
        <begin position="1"/>
        <end position="42"/>
    </location>
</feature>
<dbReference type="EMBL" id="JARBDR010000917">
    <property type="protein sequence ID" value="KAJ8303647.1"/>
    <property type="molecule type" value="Genomic_DNA"/>
</dbReference>
<evidence type="ECO:0000256" key="1">
    <source>
        <dbReference type="ARBA" id="ARBA00022884"/>
    </source>
</evidence>
<feature type="region of interest" description="Disordered" evidence="3">
    <location>
        <begin position="130"/>
        <end position="202"/>
    </location>
</feature>
<dbReference type="PROSITE" id="PS50102">
    <property type="entry name" value="RRM"/>
    <property type="match status" value="1"/>
</dbReference>
<evidence type="ECO:0000313" key="6">
    <source>
        <dbReference type="Proteomes" id="UP001217089"/>
    </source>
</evidence>
<proteinExistence type="predicted"/>
<evidence type="ECO:0000313" key="5">
    <source>
        <dbReference type="EMBL" id="KAJ8303647.1"/>
    </source>
</evidence>
<evidence type="ECO:0000259" key="4">
    <source>
        <dbReference type="PROSITE" id="PS50102"/>
    </source>
</evidence>
<dbReference type="PANTHER" id="PTHR13968:SF26">
    <property type="entry name" value="RRM DOMAIN-CONTAINING PROTEIN"/>
    <property type="match status" value="1"/>
</dbReference>
<gene>
    <name evidence="5" type="ORF">KUTeg_020043</name>
</gene>
<feature type="compositionally biased region" description="Pro residues" evidence="3">
    <location>
        <begin position="150"/>
        <end position="164"/>
    </location>
</feature>
<evidence type="ECO:0000256" key="3">
    <source>
        <dbReference type="SAM" id="MobiDB-lite"/>
    </source>
</evidence>
<feature type="compositionally biased region" description="Polar residues" evidence="3">
    <location>
        <begin position="186"/>
        <end position="202"/>
    </location>
</feature>
<feature type="domain" description="RRM" evidence="4">
    <location>
        <begin position="61"/>
        <end position="132"/>
    </location>
</feature>
<feature type="compositionally biased region" description="Pro residues" evidence="3">
    <location>
        <begin position="13"/>
        <end position="42"/>
    </location>
</feature>
<dbReference type="Pfam" id="PF00076">
    <property type="entry name" value="RRM_1"/>
    <property type="match status" value="1"/>
</dbReference>